<feature type="transmembrane region" description="Helical" evidence="6">
    <location>
        <begin position="49"/>
        <end position="72"/>
    </location>
</feature>
<organism evidence="7 8">
    <name type="scientific">Cocos nucifera</name>
    <name type="common">Coconut palm</name>
    <dbReference type="NCBI Taxonomy" id="13894"/>
    <lineage>
        <taxon>Eukaryota</taxon>
        <taxon>Viridiplantae</taxon>
        <taxon>Streptophyta</taxon>
        <taxon>Embryophyta</taxon>
        <taxon>Tracheophyta</taxon>
        <taxon>Spermatophyta</taxon>
        <taxon>Magnoliopsida</taxon>
        <taxon>Liliopsida</taxon>
        <taxon>Arecaceae</taxon>
        <taxon>Arecoideae</taxon>
        <taxon>Cocoseae</taxon>
        <taxon>Attaleinae</taxon>
        <taxon>Cocos</taxon>
    </lineage>
</organism>
<reference evidence="7" key="2">
    <citation type="submission" date="2019-07" db="EMBL/GenBank/DDBJ databases">
        <authorList>
            <person name="Yang Y."/>
            <person name="Bocs S."/>
            <person name="Baudouin L."/>
        </authorList>
    </citation>
    <scope>NUCLEOTIDE SEQUENCE</scope>
    <source>
        <tissue evidence="7">Spear leaf of Hainan Tall coconut</tissue>
    </source>
</reference>
<sequence length="174" mass="19398">MEAFGADQFDSRDPSESQARSSFFNWWFFGAYTGILVAAHVVLNYVQDYVGWALCFGFQCTAMGLALVVFLAGTKTYCYHVVGDKTPFMRIAEMPYGLRSLGVALYLSVYGIGSFLSGSLISMIDSFTAARGEGWFNNNLNLAHLDYFFWLLAGLCIAGFAIYLPLAKSYYHKI</sequence>
<evidence type="ECO:0000256" key="4">
    <source>
        <dbReference type="ARBA" id="ARBA00022989"/>
    </source>
</evidence>
<evidence type="ECO:0000256" key="5">
    <source>
        <dbReference type="ARBA" id="ARBA00023136"/>
    </source>
</evidence>
<dbReference type="GO" id="GO:0016020">
    <property type="term" value="C:membrane"/>
    <property type="evidence" value="ECO:0007669"/>
    <property type="project" value="UniProtKB-SubCell"/>
</dbReference>
<evidence type="ECO:0000256" key="3">
    <source>
        <dbReference type="ARBA" id="ARBA00022692"/>
    </source>
</evidence>
<comment type="similarity">
    <text evidence="2">Belongs to the major facilitator superfamily. Proton-dependent oligopeptide transporter (POT/PTR) (TC 2.A.17) family.</text>
</comment>
<evidence type="ECO:0000256" key="2">
    <source>
        <dbReference type="ARBA" id="ARBA00005982"/>
    </source>
</evidence>
<evidence type="ECO:0000313" key="7">
    <source>
        <dbReference type="EMBL" id="KAG1331120.1"/>
    </source>
</evidence>
<keyword evidence="8" id="KW-1185">Reference proteome</keyword>
<dbReference type="AlphaFoldDB" id="A0A8K0HZL4"/>
<keyword evidence="5 6" id="KW-0472">Membrane</keyword>
<keyword evidence="4 6" id="KW-1133">Transmembrane helix</keyword>
<feature type="transmembrane region" description="Helical" evidence="6">
    <location>
        <begin position="23"/>
        <end position="43"/>
    </location>
</feature>
<dbReference type="InterPro" id="IPR000109">
    <property type="entry name" value="POT_fam"/>
</dbReference>
<dbReference type="InterPro" id="IPR036259">
    <property type="entry name" value="MFS_trans_sf"/>
</dbReference>
<evidence type="ECO:0000256" key="1">
    <source>
        <dbReference type="ARBA" id="ARBA00004141"/>
    </source>
</evidence>
<feature type="transmembrane region" description="Helical" evidence="6">
    <location>
        <begin position="147"/>
        <end position="166"/>
    </location>
</feature>
<gene>
    <name evidence="7" type="ORF">COCNU_02G010880</name>
</gene>
<dbReference type="Proteomes" id="UP000797356">
    <property type="component" value="Chromosome 2"/>
</dbReference>
<keyword evidence="3 6" id="KW-0812">Transmembrane</keyword>
<comment type="subcellular location">
    <subcellularLocation>
        <location evidence="1">Membrane</location>
        <topology evidence="1">Multi-pass membrane protein</topology>
    </subcellularLocation>
</comment>
<accession>A0A8K0HZL4</accession>
<protein>
    <submittedName>
        <fullName evidence="7">Putative Peptide transporter PTR1</fullName>
    </submittedName>
</protein>
<name>A0A8K0HZL4_COCNU</name>
<evidence type="ECO:0000313" key="8">
    <source>
        <dbReference type="Proteomes" id="UP000797356"/>
    </source>
</evidence>
<comment type="caution">
    <text evidence="7">The sequence shown here is derived from an EMBL/GenBank/DDBJ whole genome shotgun (WGS) entry which is preliminary data.</text>
</comment>
<feature type="transmembrane region" description="Helical" evidence="6">
    <location>
        <begin position="103"/>
        <end position="127"/>
    </location>
</feature>
<dbReference type="Pfam" id="PF00854">
    <property type="entry name" value="PTR2"/>
    <property type="match status" value="1"/>
</dbReference>
<dbReference type="GO" id="GO:0022857">
    <property type="term" value="F:transmembrane transporter activity"/>
    <property type="evidence" value="ECO:0007669"/>
    <property type="project" value="InterPro"/>
</dbReference>
<evidence type="ECO:0000256" key="6">
    <source>
        <dbReference type="SAM" id="Phobius"/>
    </source>
</evidence>
<proteinExistence type="inferred from homology"/>
<reference evidence="7" key="1">
    <citation type="journal article" date="2017" name="Gigascience">
        <title>The genome draft of coconut (Cocos nucifera).</title>
        <authorList>
            <person name="Xiao Y."/>
            <person name="Xu P."/>
            <person name="Fan H."/>
            <person name="Baudouin L."/>
            <person name="Xia W."/>
            <person name="Bocs S."/>
            <person name="Xu J."/>
            <person name="Li Q."/>
            <person name="Guo A."/>
            <person name="Zhou L."/>
            <person name="Li J."/>
            <person name="Wu Y."/>
            <person name="Ma Z."/>
            <person name="Armero A."/>
            <person name="Issali A.E."/>
            <person name="Liu N."/>
            <person name="Peng M."/>
            <person name="Yang Y."/>
        </authorList>
    </citation>
    <scope>NUCLEOTIDE SEQUENCE</scope>
    <source>
        <tissue evidence="7">Spear leaf of Hainan Tall coconut</tissue>
    </source>
</reference>
<dbReference type="EMBL" id="CM017873">
    <property type="protein sequence ID" value="KAG1331120.1"/>
    <property type="molecule type" value="Genomic_DNA"/>
</dbReference>
<dbReference type="OrthoDB" id="8904098at2759"/>
<dbReference type="PANTHER" id="PTHR11654">
    <property type="entry name" value="OLIGOPEPTIDE TRANSPORTER-RELATED"/>
    <property type="match status" value="1"/>
</dbReference>
<dbReference type="Gene3D" id="1.20.1250.20">
    <property type="entry name" value="MFS general substrate transporter like domains"/>
    <property type="match status" value="2"/>
</dbReference>